<organism evidence="2 3">
    <name type="scientific">Spiroplasma eriocheiris</name>
    <dbReference type="NCBI Taxonomy" id="315358"/>
    <lineage>
        <taxon>Bacteria</taxon>
        <taxon>Bacillati</taxon>
        <taxon>Mycoplasmatota</taxon>
        <taxon>Mollicutes</taxon>
        <taxon>Entomoplasmatales</taxon>
        <taxon>Spiroplasmataceae</taxon>
        <taxon>Spiroplasma</taxon>
    </lineage>
</organism>
<dbReference type="KEGG" id="seri:SERIO_v1c02760"/>
<dbReference type="AlphaFoldDB" id="A0A0H3XHN8"/>
<proteinExistence type="predicted"/>
<evidence type="ECO:0000313" key="2">
    <source>
        <dbReference type="EMBL" id="AKM53860.1"/>
    </source>
</evidence>
<accession>A0A0H3XHN8</accession>
<dbReference type="STRING" id="315358.SERIO_v1c02760"/>
<dbReference type="EMBL" id="CP011856">
    <property type="protein sequence ID" value="AKM53860.1"/>
    <property type="molecule type" value="Genomic_DNA"/>
</dbReference>
<sequence>MSINSNFYIVPNEEGFLVKSAANDEVALFRSRRDAEVFMSSLETPQNPTYVPFQQPPVVQPVMPPTYPMYQPPVAPTSSPQVFFIQQPAQQTPMMYPFYPMGFPGMYPPNGSCGSFCEHRCYGHDHGEHHHHQFYGQPGGYKAPANNAPMGYGNMNNNAMGYNSNNSASGTNYQGSPNYQPNMAQSQPSNLQQYQAQNQQQPYITEEFVNPPVYVDENNFNPYNNEMYAPPGYSEGLGNMDMTAMNASAESYSNDEVYRGQEVNNSSEHSIPNPTTNYPQAVSSELTNENLNEDNNSPAQSENITPVVETTNDQPSVVSSSTPEQVENHSYVENENVQQQGSLNNLNYGNENQNQDYLNDDYTNDYINFLDNDLLTAGLSKKELKRLKKEEERQQKIQTKLAKKNTKKGKSENNFDIEDLSQIVE</sequence>
<name>A0A0H3XHN8_9MOLU</name>
<keyword evidence="3" id="KW-1185">Reference proteome</keyword>
<feature type="region of interest" description="Disordered" evidence="1">
    <location>
        <begin position="386"/>
        <end position="425"/>
    </location>
</feature>
<dbReference type="PATRIC" id="fig|743698.3.peg.278"/>
<gene>
    <name evidence="2" type="ORF">SERIO_v1c02760</name>
</gene>
<evidence type="ECO:0000313" key="3">
    <source>
        <dbReference type="Proteomes" id="UP000035661"/>
    </source>
</evidence>
<feature type="region of interest" description="Disordered" evidence="1">
    <location>
        <begin position="262"/>
        <end position="281"/>
    </location>
</feature>
<evidence type="ECO:0000256" key="1">
    <source>
        <dbReference type="SAM" id="MobiDB-lite"/>
    </source>
</evidence>
<dbReference type="RefSeq" id="WP_047791129.1">
    <property type="nucleotide sequence ID" value="NZ_CP011856.1"/>
</dbReference>
<protein>
    <submittedName>
        <fullName evidence="2">Uncharacterized protein</fullName>
    </submittedName>
</protein>
<reference evidence="3" key="2">
    <citation type="submission" date="2015-06" db="EMBL/GenBank/DDBJ databases">
        <title>Complete genome sequence of Spiroplasma eriocheiris TDA-040725-5 (DSM 21848).</title>
        <authorList>
            <person name="Lo W.-S."/>
            <person name="Kuo C.-H."/>
        </authorList>
    </citation>
    <scope>NUCLEOTIDE SEQUENCE [LARGE SCALE GENOMIC DNA]</scope>
    <source>
        <strain evidence="3">TDA-040725-5</strain>
    </source>
</reference>
<dbReference type="Proteomes" id="UP000035661">
    <property type="component" value="Chromosome"/>
</dbReference>
<reference evidence="2 3" key="1">
    <citation type="journal article" date="2015" name="Genome Biol. Evol.">
        <title>Found and Lost: The Fates of Horizontally Acquired Genes in Arthropod-Symbiotic Spiroplasma.</title>
        <authorList>
            <person name="Lo W.S."/>
            <person name="Gasparich G.E."/>
            <person name="Kuo C.H."/>
        </authorList>
    </citation>
    <scope>NUCLEOTIDE SEQUENCE [LARGE SCALE GENOMIC DNA]</scope>
    <source>
        <strain evidence="3">TDA-040725-5</strain>
    </source>
</reference>